<dbReference type="EMBL" id="KJ484640">
    <property type="protein sequence ID" value="AIF79301.1"/>
    <property type="molecule type" value="Genomic_DNA"/>
</dbReference>
<organism evidence="2">
    <name type="scientific">Escherichia coli</name>
    <dbReference type="NCBI Taxonomy" id="562"/>
    <lineage>
        <taxon>Bacteria</taxon>
        <taxon>Pseudomonadati</taxon>
        <taxon>Pseudomonadota</taxon>
        <taxon>Gammaproteobacteria</taxon>
        <taxon>Enterobacterales</taxon>
        <taxon>Enterobacteriaceae</taxon>
        <taxon>Escherichia</taxon>
    </lineage>
</organism>
<feature type="region of interest" description="Disordered" evidence="1">
    <location>
        <begin position="148"/>
        <end position="183"/>
    </location>
</feature>
<dbReference type="Pfam" id="PF10784">
    <property type="entry name" value="Plasmid_stab_B"/>
    <property type="match status" value="1"/>
</dbReference>
<dbReference type="RefSeq" id="WP_001760564.1">
    <property type="nucleotide sequence ID" value="NC_025145.1"/>
</dbReference>
<keyword evidence="2" id="KW-0614">Plasmid</keyword>
<evidence type="ECO:0000313" key="2">
    <source>
        <dbReference type="EMBL" id="AIF79301.1"/>
    </source>
</evidence>
<reference evidence="2" key="1">
    <citation type="journal article" date="2014" name="J. Antimicrob. Chemother.">
        <title>Nucleotide sequences of 16 transmissible plasmids identified in nine multidrug-resistant Escherichia coli isolates expressing an ESBL phenotype isolated from food-producing animals and healthy humans.</title>
        <authorList>
            <person name="Wang J."/>
            <person name="Stephan R."/>
            <person name="Power K."/>
            <person name="Yan Q."/>
            <person name="Hachler H."/>
            <person name="Fanning S."/>
        </authorList>
    </citation>
    <scope>NUCLEOTIDE SEQUENCE</scope>
    <source>
        <strain evidence="2">Lamb-2</strain>
        <plasmid evidence="2">pL2-87</plasmid>
    </source>
</reference>
<dbReference type="AlphaFoldDB" id="A0A085NWV7"/>
<dbReference type="Proteomes" id="UP001173661">
    <property type="component" value="Unassembled WGS sequence"/>
</dbReference>
<geneLocation type="plasmid" evidence="2">
    <name>pL2-87</name>
</geneLocation>
<sequence length="183" mass="21270">MSDERRKLWLYLYPDEPQQKSAIETIEEIPQRQRSDFFRDSIVAGIALSKLDKRLPALVSMLLQQDSNIDTLVRILKILFPKLDIDSTEDKSTLCAVAWQKRCRDELQQGTPWSAWFAISEDEYNHHLNHPESNSQVRALWAYDENEQKKDIQDKERTPFPEANTNTSSETLSNAKKLFGNSN</sequence>
<feature type="compositionally biased region" description="Basic and acidic residues" evidence="1">
    <location>
        <begin position="148"/>
        <end position="159"/>
    </location>
</feature>
<dbReference type="InterPro" id="IPR038307">
    <property type="entry name" value="StbB_sf"/>
</dbReference>
<protein>
    <submittedName>
        <fullName evidence="3">Plasmid partitioning/stability family protein</fullName>
    </submittedName>
</protein>
<gene>
    <name evidence="3" type="ORF">Q2V20_22535</name>
</gene>
<dbReference type="EMBL" id="JAUKXU010000026">
    <property type="protein sequence ID" value="MDO2576876.1"/>
    <property type="molecule type" value="Genomic_DNA"/>
</dbReference>
<reference evidence="3" key="2">
    <citation type="submission" date="2023-07" db="EMBL/GenBank/DDBJ databases">
        <title>High risk of intestinal colonization with ESBL-producing Escherichia coli among soldiers of military contingents in specific geographic regions.</title>
        <authorList>
            <person name="Literacka E."/>
        </authorList>
    </citation>
    <scope>NUCLEOTIDE SEQUENCE</scope>
    <source>
        <strain evidence="3">66</strain>
    </source>
</reference>
<evidence type="ECO:0000313" key="3">
    <source>
        <dbReference type="EMBL" id="MDO2576876.1"/>
    </source>
</evidence>
<dbReference type="InterPro" id="IPR019720">
    <property type="entry name" value="Plasmid_stability_protein_StbB"/>
</dbReference>
<name>A0A085NWV7_ECOLX</name>
<evidence type="ECO:0000256" key="1">
    <source>
        <dbReference type="SAM" id="MobiDB-lite"/>
    </source>
</evidence>
<proteinExistence type="predicted"/>
<dbReference type="PATRIC" id="fig|562.10497.peg.261"/>
<accession>A0A085NWV7</accession>
<dbReference type="Gene3D" id="6.10.290.20">
    <property type="match status" value="1"/>
</dbReference>
<feature type="compositionally biased region" description="Polar residues" evidence="1">
    <location>
        <begin position="163"/>
        <end position="183"/>
    </location>
</feature>